<evidence type="ECO:0000313" key="3">
    <source>
        <dbReference type="Proteomes" id="UP000644610"/>
    </source>
</evidence>
<dbReference type="Proteomes" id="UP000644610">
    <property type="component" value="Unassembled WGS sequence"/>
</dbReference>
<proteinExistence type="predicted"/>
<protein>
    <submittedName>
        <fullName evidence="2">Uncharacterized protein</fullName>
    </submittedName>
</protein>
<organism evidence="2 3">
    <name type="scientific">Planotetraspora silvatica</name>
    <dbReference type="NCBI Taxonomy" id="234614"/>
    <lineage>
        <taxon>Bacteria</taxon>
        <taxon>Bacillati</taxon>
        <taxon>Actinomycetota</taxon>
        <taxon>Actinomycetes</taxon>
        <taxon>Streptosporangiales</taxon>
        <taxon>Streptosporangiaceae</taxon>
        <taxon>Planotetraspora</taxon>
    </lineage>
</organism>
<name>A0A8J3XSA4_9ACTN</name>
<sequence>MGPAGGWNSGVLPDVHVATNSGSGGLLDAPITKGPTMSPLGKYYVGAGIVAVLAILLPLPSLLTWLVVIVALGAPVAGYFMLDESQRARLRRVRRRGIGR</sequence>
<evidence type="ECO:0000256" key="1">
    <source>
        <dbReference type="SAM" id="Phobius"/>
    </source>
</evidence>
<comment type="caution">
    <text evidence="2">The sequence shown here is derived from an EMBL/GenBank/DDBJ whole genome shotgun (WGS) entry which is preliminary data.</text>
</comment>
<feature type="transmembrane region" description="Helical" evidence="1">
    <location>
        <begin position="40"/>
        <end position="57"/>
    </location>
</feature>
<reference evidence="2" key="1">
    <citation type="submission" date="2021-01" db="EMBL/GenBank/DDBJ databases">
        <title>Whole genome shotgun sequence of Planotetraspora silvatica NBRC 100141.</title>
        <authorList>
            <person name="Komaki H."/>
            <person name="Tamura T."/>
        </authorList>
    </citation>
    <scope>NUCLEOTIDE SEQUENCE</scope>
    <source>
        <strain evidence="2">NBRC 100141</strain>
    </source>
</reference>
<dbReference type="AlphaFoldDB" id="A0A8J3XSA4"/>
<gene>
    <name evidence="2" type="ORF">Psi02_74730</name>
</gene>
<dbReference type="EMBL" id="BOOQ01000059">
    <property type="protein sequence ID" value="GII51049.1"/>
    <property type="molecule type" value="Genomic_DNA"/>
</dbReference>
<evidence type="ECO:0000313" key="2">
    <source>
        <dbReference type="EMBL" id="GII51049.1"/>
    </source>
</evidence>
<keyword evidence="1" id="KW-0472">Membrane</keyword>
<accession>A0A8J3XSA4</accession>
<keyword evidence="3" id="KW-1185">Reference proteome</keyword>
<feature type="transmembrane region" description="Helical" evidence="1">
    <location>
        <begin position="63"/>
        <end position="82"/>
    </location>
</feature>
<keyword evidence="1" id="KW-0812">Transmembrane</keyword>
<keyword evidence="1" id="KW-1133">Transmembrane helix</keyword>